<feature type="chain" id="PRO_5038517058" description="Porin" evidence="2">
    <location>
        <begin position="22"/>
        <end position="247"/>
    </location>
</feature>
<reference evidence="3" key="2">
    <citation type="journal article" date="2021" name="PeerJ">
        <title>Extensive microbial diversity within the chicken gut microbiome revealed by metagenomics and culture.</title>
        <authorList>
            <person name="Gilroy R."/>
            <person name="Ravi A."/>
            <person name="Getino M."/>
            <person name="Pursley I."/>
            <person name="Horton D.L."/>
            <person name="Alikhan N.F."/>
            <person name="Baker D."/>
            <person name="Gharbi K."/>
            <person name="Hall N."/>
            <person name="Watson M."/>
            <person name="Adriaenssens E.M."/>
            <person name="Foster-Nyarko E."/>
            <person name="Jarju S."/>
            <person name="Secka A."/>
            <person name="Antonio M."/>
            <person name="Oren A."/>
            <person name="Chaudhuri R.R."/>
            <person name="La Ragione R."/>
            <person name="Hildebrand F."/>
            <person name="Pallen M.J."/>
        </authorList>
    </citation>
    <scope>NUCLEOTIDE SEQUENCE</scope>
    <source>
        <strain evidence="3">17213</strain>
    </source>
</reference>
<organism evidence="3 4">
    <name type="scientific">Candidatus Avisuccinivibrio stercorigallinarum</name>
    <dbReference type="NCBI Taxonomy" id="2840704"/>
    <lineage>
        <taxon>Bacteria</taxon>
        <taxon>Pseudomonadati</taxon>
        <taxon>Pseudomonadota</taxon>
        <taxon>Gammaproteobacteria</taxon>
        <taxon>Aeromonadales</taxon>
        <taxon>Succinivibrionaceae</taxon>
        <taxon>Succinivibrionaceae incertae sedis</taxon>
        <taxon>Candidatus Avisuccinivibrio</taxon>
    </lineage>
</organism>
<dbReference type="Gene3D" id="2.40.160.40">
    <property type="entry name" value="monomeric porin ompg"/>
    <property type="match status" value="1"/>
</dbReference>
<dbReference type="AlphaFoldDB" id="A0A9D9DCE2"/>
<dbReference type="EMBL" id="JADINH010000214">
    <property type="protein sequence ID" value="MBO8416825.1"/>
    <property type="molecule type" value="Genomic_DNA"/>
</dbReference>
<accession>A0A9D9DCE2</accession>
<dbReference type="Proteomes" id="UP000823631">
    <property type="component" value="Unassembled WGS sequence"/>
</dbReference>
<evidence type="ECO:0000256" key="2">
    <source>
        <dbReference type="SAM" id="SignalP"/>
    </source>
</evidence>
<dbReference type="Pfam" id="PF06178">
    <property type="entry name" value="KdgM"/>
    <property type="match status" value="1"/>
</dbReference>
<dbReference type="PANTHER" id="PTHR38105:SF5">
    <property type="entry name" value="OUTER MEMBRANE PROTEIN"/>
    <property type="match status" value="1"/>
</dbReference>
<evidence type="ECO:0000313" key="4">
    <source>
        <dbReference type="Proteomes" id="UP000823631"/>
    </source>
</evidence>
<dbReference type="GO" id="GO:0015288">
    <property type="term" value="F:porin activity"/>
    <property type="evidence" value="ECO:0007669"/>
    <property type="project" value="TreeGrafter"/>
</dbReference>
<name>A0A9D9DCE2_9GAMM</name>
<dbReference type="GO" id="GO:0009279">
    <property type="term" value="C:cell outer membrane"/>
    <property type="evidence" value="ECO:0007669"/>
    <property type="project" value="TreeGrafter"/>
</dbReference>
<gene>
    <name evidence="3" type="ORF">IAB19_10635</name>
</gene>
<evidence type="ECO:0008006" key="5">
    <source>
        <dbReference type="Google" id="ProtNLM"/>
    </source>
</evidence>
<reference evidence="3" key="1">
    <citation type="submission" date="2020-10" db="EMBL/GenBank/DDBJ databases">
        <authorList>
            <person name="Gilroy R."/>
        </authorList>
    </citation>
    <scope>NUCLEOTIDE SEQUENCE</scope>
    <source>
        <strain evidence="3">17213</strain>
    </source>
</reference>
<keyword evidence="1 2" id="KW-0732">Signal</keyword>
<dbReference type="InterPro" id="IPR009331">
    <property type="entry name" value="Oligogalacturonate-sp_porin"/>
</dbReference>
<dbReference type="InterPro" id="IPR053713">
    <property type="entry name" value="Bact_OM_Channel_sf"/>
</dbReference>
<proteinExistence type="predicted"/>
<evidence type="ECO:0000313" key="3">
    <source>
        <dbReference type="EMBL" id="MBO8416825.1"/>
    </source>
</evidence>
<evidence type="ECO:0000256" key="1">
    <source>
        <dbReference type="ARBA" id="ARBA00022729"/>
    </source>
</evidence>
<dbReference type="GO" id="GO:0015772">
    <property type="term" value="P:oligosaccharide transport"/>
    <property type="evidence" value="ECO:0007669"/>
    <property type="project" value="TreeGrafter"/>
</dbReference>
<protein>
    <recommendedName>
        <fullName evidence="5">Porin</fullName>
    </recommendedName>
</protein>
<comment type="caution">
    <text evidence="3">The sequence shown here is derived from an EMBL/GenBank/DDBJ whole genome shotgun (WGS) entry which is preliminary data.</text>
</comment>
<feature type="signal peptide" evidence="2">
    <location>
        <begin position="1"/>
        <end position="21"/>
    </location>
</feature>
<sequence length="247" mass="28450">MKLSKISAALLALALSGSTLAATFTLDYRHDYRDKYGQNYDRICVIGAFENNVGFYVDSSFHSWGKDSHGTEGYHDGQWGDWGTNATEMSLWWKYQFEGSGWSLTPGIITESTSETTGWKPYLRVQYNFEGSGLWVALRPRFDYWRFDEDAKGDQKNGRVDAWVGYNYGNFGINYNYTYMWALNDNADGSDRHMYNGESWNYEHNIAMNYRMGQFNPYVEIGNIAADGTADKDGRQTRVRVGFQYTF</sequence>
<dbReference type="PANTHER" id="PTHR38105">
    <property type="entry name" value="OUTER MEMBRANE PROTEIN-RELATED-RELATED"/>
    <property type="match status" value="1"/>
</dbReference>